<feature type="transmembrane region" description="Helical" evidence="1">
    <location>
        <begin position="6"/>
        <end position="29"/>
    </location>
</feature>
<protein>
    <recommendedName>
        <fullName evidence="4">Transmembrane protein</fullName>
    </recommendedName>
</protein>
<dbReference type="InParanoid" id="A0A4S2MV65"/>
<keyword evidence="1" id="KW-0472">Membrane</keyword>
<evidence type="ECO:0000313" key="3">
    <source>
        <dbReference type="Proteomes" id="UP000298138"/>
    </source>
</evidence>
<evidence type="ECO:0000313" key="2">
    <source>
        <dbReference type="EMBL" id="TGZ80404.1"/>
    </source>
</evidence>
<reference evidence="2 3" key="1">
    <citation type="submission" date="2019-04" db="EMBL/GenBank/DDBJ databases">
        <title>Comparative genomics and transcriptomics to analyze fruiting body development in filamentous ascomycetes.</title>
        <authorList>
            <consortium name="DOE Joint Genome Institute"/>
            <person name="Lutkenhaus R."/>
            <person name="Traeger S."/>
            <person name="Breuer J."/>
            <person name="Kuo A."/>
            <person name="Lipzen A."/>
            <person name="Pangilinan J."/>
            <person name="Dilworth D."/>
            <person name="Sandor L."/>
            <person name="Poggeler S."/>
            <person name="Barry K."/>
            <person name="Grigoriev I.V."/>
            <person name="Nowrousian M."/>
        </authorList>
    </citation>
    <scope>NUCLEOTIDE SEQUENCE [LARGE SCALE GENOMIC DNA]</scope>
    <source>
        <strain evidence="2 3">CBS 389.68</strain>
    </source>
</reference>
<sequence length="142" mass="17196">MFYLYPFFPFSFPFLFFFFFFFFLVRWLFPQPKSHHITSHQNFVISTISSCFLSCVSGIHSLNLLRLTITVMYCIYCFFCRFILGSSELEGLGFRGLLVYVVGEWYVMRQVSVEWMKWVGWDELDDLRWALGWVWDSDMDWD</sequence>
<keyword evidence="1" id="KW-0812">Transmembrane</keyword>
<keyword evidence="3" id="KW-1185">Reference proteome</keyword>
<proteinExistence type="predicted"/>
<feature type="transmembrane region" description="Helical" evidence="1">
    <location>
        <begin position="65"/>
        <end position="84"/>
    </location>
</feature>
<dbReference type="AlphaFoldDB" id="A0A4S2MV65"/>
<accession>A0A4S2MV65</accession>
<evidence type="ECO:0000256" key="1">
    <source>
        <dbReference type="SAM" id="Phobius"/>
    </source>
</evidence>
<name>A0A4S2MV65_9PEZI</name>
<organism evidence="2 3">
    <name type="scientific">Ascodesmis nigricans</name>
    <dbReference type="NCBI Taxonomy" id="341454"/>
    <lineage>
        <taxon>Eukaryota</taxon>
        <taxon>Fungi</taxon>
        <taxon>Dikarya</taxon>
        <taxon>Ascomycota</taxon>
        <taxon>Pezizomycotina</taxon>
        <taxon>Pezizomycetes</taxon>
        <taxon>Pezizales</taxon>
        <taxon>Ascodesmidaceae</taxon>
        <taxon>Ascodesmis</taxon>
    </lineage>
</organism>
<dbReference type="EMBL" id="ML220125">
    <property type="protein sequence ID" value="TGZ80404.1"/>
    <property type="molecule type" value="Genomic_DNA"/>
</dbReference>
<dbReference type="Proteomes" id="UP000298138">
    <property type="component" value="Unassembled WGS sequence"/>
</dbReference>
<gene>
    <name evidence="2" type="ORF">EX30DRAFT_58937</name>
</gene>
<keyword evidence="1" id="KW-1133">Transmembrane helix</keyword>
<evidence type="ECO:0008006" key="4">
    <source>
        <dbReference type="Google" id="ProtNLM"/>
    </source>
</evidence>